<dbReference type="GO" id="GO:0003677">
    <property type="term" value="F:DNA binding"/>
    <property type="evidence" value="ECO:0007669"/>
    <property type="project" value="UniProtKB-KW"/>
</dbReference>
<dbReference type="EMBL" id="RRCT01000030">
    <property type="protein sequence ID" value="RQW71605.1"/>
    <property type="molecule type" value="Genomic_DNA"/>
</dbReference>
<dbReference type="InterPro" id="IPR039422">
    <property type="entry name" value="MarR/SlyA-like"/>
</dbReference>
<accession>A0A3N9U4X9</accession>
<dbReference type="InterPro" id="IPR000835">
    <property type="entry name" value="HTH_MarR-typ"/>
</dbReference>
<dbReference type="Pfam" id="PF12802">
    <property type="entry name" value="MarR_2"/>
    <property type="match status" value="1"/>
</dbReference>
<evidence type="ECO:0000313" key="3">
    <source>
        <dbReference type="EMBL" id="RQW71605.1"/>
    </source>
</evidence>
<dbReference type="OrthoDB" id="2404954at2"/>
<feature type="domain" description="HTH marR-type" evidence="2">
    <location>
        <begin position="7"/>
        <end position="141"/>
    </location>
</feature>
<gene>
    <name evidence="3" type="ORF">EBB45_18665</name>
</gene>
<dbReference type="Proteomes" id="UP000274033">
    <property type="component" value="Unassembled WGS sequence"/>
</dbReference>
<dbReference type="AlphaFoldDB" id="A0A3N9U4X9"/>
<comment type="caution">
    <text evidence="3">The sequence shown here is derived from an EMBL/GenBank/DDBJ whole genome shotgun (WGS) entry which is preliminary data.</text>
</comment>
<dbReference type="RefSeq" id="WP_124766857.1">
    <property type="nucleotide sequence ID" value="NZ_JAFBDY010000032.1"/>
</dbReference>
<keyword evidence="1" id="KW-0238">DNA-binding</keyword>
<dbReference type="PANTHER" id="PTHR33164">
    <property type="entry name" value="TRANSCRIPTIONAL REGULATOR, MARR FAMILY"/>
    <property type="match status" value="1"/>
</dbReference>
<dbReference type="PANTHER" id="PTHR33164:SF43">
    <property type="entry name" value="HTH-TYPE TRANSCRIPTIONAL REPRESSOR YETL"/>
    <property type="match status" value="1"/>
</dbReference>
<dbReference type="GO" id="GO:0006950">
    <property type="term" value="P:response to stress"/>
    <property type="evidence" value="ECO:0007669"/>
    <property type="project" value="TreeGrafter"/>
</dbReference>
<dbReference type="SMART" id="SM00347">
    <property type="entry name" value="HTH_MARR"/>
    <property type="match status" value="1"/>
</dbReference>
<keyword evidence="4" id="KW-1185">Reference proteome</keyword>
<name>A0A3N9U4X9_9BACI</name>
<dbReference type="Gene3D" id="1.10.10.10">
    <property type="entry name" value="Winged helix-like DNA-binding domain superfamily/Winged helix DNA-binding domain"/>
    <property type="match status" value="1"/>
</dbReference>
<evidence type="ECO:0000313" key="4">
    <source>
        <dbReference type="Proteomes" id="UP000274033"/>
    </source>
</evidence>
<sequence length="143" mass="16877">MGYQLKNLDIVDLISERHVQLREFLENQWNNFSDIRISNTEWFILNRIYGNQPTIASITKSANITRQATHKNVKSLEAKGLVEIVNAERNKRDKCIRLTPLGERCFEKYRELTEELERKLTLTIGVERMKVLIDALKMDWELN</sequence>
<organism evidence="3 4">
    <name type="scientific">Lysinibacillus composti</name>
    <dbReference type="NCBI Taxonomy" id="720633"/>
    <lineage>
        <taxon>Bacteria</taxon>
        <taxon>Bacillati</taxon>
        <taxon>Bacillota</taxon>
        <taxon>Bacilli</taxon>
        <taxon>Bacillales</taxon>
        <taxon>Bacillaceae</taxon>
        <taxon>Lysinibacillus</taxon>
    </lineage>
</organism>
<dbReference type="InterPro" id="IPR036388">
    <property type="entry name" value="WH-like_DNA-bd_sf"/>
</dbReference>
<evidence type="ECO:0000259" key="2">
    <source>
        <dbReference type="PROSITE" id="PS50995"/>
    </source>
</evidence>
<protein>
    <submittedName>
        <fullName evidence="3">MarR family transcriptional regulator</fullName>
    </submittedName>
</protein>
<evidence type="ECO:0000256" key="1">
    <source>
        <dbReference type="ARBA" id="ARBA00023125"/>
    </source>
</evidence>
<dbReference type="PROSITE" id="PS50995">
    <property type="entry name" value="HTH_MARR_2"/>
    <property type="match status" value="1"/>
</dbReference>
<dbReference type="SUPFAM" id="SSF46785">
    <property type="entry name" value="Winged helix' DNA-binding domain"/>
    <property type="match status" value="1"/>
</dbReference>
<reference evidence="3 4" key="1">
    <citation type="journal article" date="2013" name="J. Microbiol.">
        <title>Lysinibacillus chungkukjangi sp. nov., isolated from Chungkukjang, Korean fermented soybean food.</title>
        <authorList>
            <person name="Kim S.J."/>
            <person name="Jang Y.H."/>
            <person name="Hamada M."/>
            <person name="Ahn J.H."/>
            <person name="Weon H.Y."/>
            <person name="Suzuki K."/>
            <person name="Whang K.S."/>
            <person name="Kwon S.W."/>
        </authorList>
    </citation>
    <scope>NUCLEOTIDE SEQUENCE [LARGE SCALE GENOMIC DNA]</scope>
    <source>
        <strain evidence="3 4">MCCC 1A12701</strain>
    </source>
</reference>
<proteinExistence type="predicted"/>
<dbReference type="GO" id="GO:0003700">
    <property type="term" value="F:DNA-binding transcription factor activity"/>
    <property type="evidence" value="ECO:0007669"/>
    <property type="project" value="InterPro"/>
</dbReference>
<dbReference type="InterPro" id="IPR036390">
    <property type="entry name" value="WH_DNA-bd_sf"/>
</dbReference>